<sequence>MGDTVVGVYYRPPDQEEEVNEAFYRELEVASRSLAFIFIGDFNCPDICWKGNTARHAQSRRFLQSIDDNFLTQVVEEPTRRGVLLDLVLTNKEGLVEDVKAGGSLGCSDHEMVEFRNLRGRSRAISRITTLDLEKLILASSKTCLGESHGLGL</sequence>
<dbReference type="Pfam" id="PF14529">
    <property type="entry name" value="Exo_endo_phos_2"/>
    <property type="match status" value="1"/>
</dbReference>
<feature type="domain" description="Endonuclease/exonuclease/phosphatase" evidence="1">
    <location>
        <begin position="6"/>
        <end position="113"/>
    </location>
</feature>
<organism evidence="2 3">
    <name type="scientific">Grus japonensis</name>
    <name type="common">Japanese crane</name>
    <name type="synonym">Red-crowned crane</name>
    <dbReference type="NCBI Taxonomy" id="30415"/>
    <lineage>
        <taxon>Eukaryota</taxon>
        <taxon>Metazoa</taxon>
        <taxon>Chordata</taxon>
        <taxon>Craniata</taxon>
        <taxon>Vertebrata</taxon>
        <taxon>Euteleostomi</taxon>
        <taxon>Archelosauria</taxon>
        <taxon>Archosauria</taxon>
        <taxon>Dinosauria</taxon>
        <taxon>Saurischia</taxon>
        <taxon>Theropoda</taxon>
        <taxon>Coelurosauria</taxon>
        <taxon>Aves</taxon>
        <taxon>Neognathae</taxon>
        <taxon>Neoaves</taxon>
        <taxon>Gruiformes</taxon>
        <taxon>Gruidae</taxon>
        <taxon>Grus</taxon>
    </lineage>
</organism>
<dbReference type="PANTHER" id="PTHR33395">
    <property type="entry name" value="TRANSCRIPTASE, PUTATIVE-RELATED-RELATED"/>
    <property type="match status" value="1"/>
</dbReference>
<accession>A0ABC9Y5Q2</accession>
<name>A0ABC9Y5Q2_GRUJA</name>
<protein>
    <recommendedName>
        <fullName evidence="1">Endonuclease/exonuclease/phosphatase domain-containing protein</fullName>
    </recommendedName>
</protein>
<comment type="caution">
    <text evidence="2">The sequence shown here is derived from an EMBL/GenBank/DDBJ whole genome shotgun (WGS) entry which is preliminary data.</text>
</comment>
<keyword evidence="3" id="KW-1185">Reference proteome</keyword>
<evidence type="ECO:0000259" key="1">
    <source>
        <dbReference type="Pfam" id="PF14529"/>
    </source>
</evidence>
<proteinExistence type="predicted"/>
<dbReference type="InterPro" id="IPR005135">
    <property type="entry name" value="Endo/exonuclease/phosphatase"/>
</dbReference>
<gene>
    <name evidence="2" type="ORF">GRJ2_003002000</name>
</gene>
<dbReference type="PANTHER" id="PTHR33395:SF22">
    <property type="entry name" value="REVERSE TRANSCRIPTASE DOMAIN-CONTAINING PROTEIN"/>
    <property type="match status" value="1"/>
</dbReference>
<dbReference type="SUPFAM" id="SSF56219">
    <property type="entry name" value="DNase I-like"/>
    <property type="match status" value="1"/>
</dbReference>
<evidence type="ECO:0000313" key="3">
    <source>
        <dbReference type="Proteomes" id="UP001623348"/>
    </source>
</evidence>
<dbReference type="Gene3D" id="3.60.10.10">
    <property type="entry name" value="Endonuclease/exonuclease/phosphatase"/>
    <property type="match status" value="1"/>
</dbReference>
<evidence type="ECO:0000313" key="2">
    <source>
        <dbReference type="EMBL" id="GAB0205364.1"/>
    </source>
</evidence>
<dbReference type="InterPro" id="IPR036691">
    <property type="entry name" value="Endo/exonu/phosph_ase_sf"/>
</dbReference>
<dbReference type="EMBL" id="BAAFJT010000040">
    <property type="protein sequence ID" value="GAB0205364.1"/>
    <property type="molecule type" value="Genomic_DNA"/>
</dbReference>
<dbReference type="Proteomes" id="UP001623348">
    <property type="component" value="Unassembled WGS sequence"/>
</dbReference>
<dbReference type="AlphaFoldDB" id="A0ABC9Y5Q2"/>
<reference evidence="2 3" key="1">
    <citation type="submission" date="2024-06" db="EMBL/GenBank/DDBJ databases">
        <title>The draft genome of Grus japonensis, version 3.</title>
        <authorList>
            <person name="Nabeshima K."/>
            <person name="Suzuki S."/>
            <person name="Onuma M."/>
        </authorList>
    </citation>
    <scope>NUCLEOTIDE SEQUENCE [LARGE SCALE GENOMIC DNA]</scope>
    <source>
        <strain evidence="2 3">451A</strain>
    </source>
</reference>